<keyword evidence="2" id="KW-1185">Reference proteome</keyword>
<accession>A0A514JMZ8</accession>
<evidence type="ECO:0000313" key="2">
    <source>
        <dbReference type="Proteomes" id="UP000316215"/>
    </source>
</evidence>
<protein>
    <submittedName>
        <fullName evidence="1">Uncharacterized protein</fullName>
    </submittedName>
</protein>
<dbReference type="Proteomes" id="UP000316215">
    <property type="component" value="Chromosome"/>
</dbReference>
<dbReference type="KEGG" id="sast:CD934_08435"/>
<evidence type="ECO:0000313" key="1">
    <source>
        <dbReference type="EMBL" id="QDI68707.1"/>
    </source>
</evidence>
<gene>
    <name evidence="1" type="ORF">CD934_08435</name>
</gene>
<reference evidence="1 2" key="1">
    <citation type="submission" date="2017-07" db="EMBL/GenBank/DDBJ databases">
        <title>The Complete Genome of Streptomyces asterosporus-ZSY.</title>
        <authorList>
            <person name="Zhang S."/>
        </authorList>
    </citation>
    <scope>NUCLEOTIDE SEQUENCE [LARGE SCALE GENOMIC DNA]</scope>
    <source>
        <strain evidence="1 2">DSM 41452</strain>
    </source>
</reference>
<sequence length="118" mass="13205">MTVESVSRQLQRALTHLAWEAEEQIDYISRLAVAPDELALEFDDAFRVASGMVSEGILPETLREFLAPIDELLTEMTHSTLDEWSVDSLSHSSAWNCLRRLATDALPHLDFGDESGSE</sequence>
<organism evidence="1 2">
    <name type="scientific">Streptomyces calvus</name>
    <dbReference type="NCBI Taxonomy" id="67282"/>
    <lineage>
        <taxon>Bacteria</taxon>
        <taxon>Bacillati</taxon>
        <taxon>Actinomycetota</taxon>
        <taxon>Actinomycetes</taxon>
        <taxon>Kitasatosporales</taxon>
        <taxon>Streptomycetaceae</taxon>
        <taxon>Streptomyces</taxon>
    </lineage>
</organism>
<dbReference type="EMBL" id="CP022310">
    <property type="protein sequence ID" value="QDI68707.1"/>
    <property type="molecule type" value="Genomic_DNA"/>
</dbReference>
<proteinExistence type="predicted"/>
<dbReference type="AlphaFoldDB" id="A0A514JMZ8"/>
<dbReference type="RefSeq" id="WP_142231692.1">
    <property type="nucleotide sequence ID" value="NZ_CP022310.1"/>
</dbReference>
<name>A0A514JMZ8_9ACTN</name>
<accession>A0A7W3M3V3</accession>